<gene>
    <name evidence="7" type="ORF">TH19_04075</name>
</gene>
<dbReference type="GO" id="GO:0005886">
    <property type="term" value="C:plasma membrane"/>
    <property type="evidence" value="ECO:0007669"/>
    <property type="project" value="UniProtKB-SubCell"/>
</dbReference>
<accession>A0A367WC32</accession>
<comment type="caution">
    <text evidence="6">Lacks conserved residue(s) required for the propagation of feature annotation.</text>
</comment>
<dbReference type="CDD" id="cd06662">
    <property type="entry name" value="SURF1"/>
    <property type="match status" value="1"/>
</dbReference>
<proteinExistence type="inferred from homology"/>
<dbReference type="AlphaFoldDB" id="A0A367WC32"/>
<evidence type="ECO:0000313" key="8">
    <source>
        <dbReference type="Proteomes" id="UP000253226"/>
    </source>
</evidence>
<keyword evidence="4 6" id="KW-1133">Transmembrane helix</keyword>
<reference evidence="7 8" key="1">
    <citation type="submission" date="2014-07" db="EMBL/GenBank/DDBJ databases">
        <title>Draft genome sequence of Thalassospira profundimaris 35.</title>
        <authorList>
            <person name="Lai Q."/>
            <person name="Shao Z."/>
        </authorList>
    </citation>
    <scope>NUCLEOTIDE SEQUENCE [LARGE SCALE GENOMIC DNA]</scope>
    <source>
        <strain evidence="7 8">35</strain>
    </source>
</reference>
<keyword evidence="3 6" id="KW-0812">Transmembrane</keyword>
<comment type="subcellular location">
    <subcellularLocation>
        <location evidence="6">Cell membrane</location>
        <topology evidence="6">Multi-pass membrane protein</topology>
    </subcellularLocation>
    <subcellularLocation>
        <location evidence="1">Membrane</location>
    </subcellularLocation>
</comment>
<comment type="similarity">
    <text evidence="2 6">Belongs to the SURF1 family.</text>
</comment>
<dbReference type="InterPro" id="IPR045214">
    <property type="entry name" value="Surf1/Surf4"/>
</dbReference>
<evidence type="ECO:0000256" key="5">
    <source>
        <dbReference type="ARBA" id="ARBA00023136"/>
    </source>
</evidence>
<dbReference type="PROSITE" id="PS50895">
    <property type="entry name" value="SURF1"/>
    <property type="match status" value="1"/>
</dbReference>
<evidence type="ECO:0000256" key="2">
    <source>
        <dbReference type="ARBA" id="ARBA00007165"/>
    </source>
</evidence>
<dbReference type="RefSeq" id="WP_114101032.1">
    <property type="nucleotide sequence ID" value="NZ_JPWF01000002.1"/>
</dbReference>
<dbReference type="InterPro" id="IPR002994">
    <property type="entry name" value="Surf1/Shy1"/>
</dbReference>
<dbReference type="PANTHER" id="PTHR23427">
    <property type="entry name" value="SURFEIT LOCUS PROTEIN"/>
    <property type="match status" value="1"/>
</dbReference>
<evidence type="ECO:0000313" key="7">
    <source>
        <dbReference type="EMBL" id="RCK38978.1"/>
    </source>
</evidence>
<comment type="caution">
    <text evidence="7">The sequence shown here is derived from an EMBL/GenBank/DDBJ whole genome shotgun (WGS) entry which is preliminary data.</text>
</comment>
<keyword evidence="5 6" id="KW-0472">Membrane</keyword>
<dbReference type="OrthoDB" id="6079986at2"/>
<dbReference type="EMBL" id="JPWF01000002">
    <property type="protein sequence ID" value="RCK38978.1"/>
    <property type="molecule type" value="Genomic_DNA"/>
</dbReference>
<protein>
    <recommendedName>
        <fullName evidence="6">SURF1-like protein</fullName>
    </recommendedName>
</protein>
<dbReference type="PANTHER" id="PTHR23427:SF2">
    <property type="entry name" value="SURFEIT LOCUS PROTEIN 1"/>
    <property type="match status" value="1"/>
</dbReference>
<dbReference type="Pfam" id="PF02104">
    <property type="entry name" value="SURF1"/>
    <property type="match status" value="1"/>
</dbReference>
<feature type="transmembrane region" description="Helical" evidence="6">
    <location>
        <begin position="211"/>
        <end position="229"/>
    </location>
</feature>
<dbReference type="Proteomes" id="UP000253226">
    <property type="component" value="Unassembled WGS sequence"/>
</dbReference>
<keyword evidence="6" id="KW-1003">Cell membrane</keyword>
<name>A0A367WC32_9PROT</name>
<evidence type="ECO:0000256" key="4">
    <source>
        <dbReference type="ARBA" id="ARBA00022989"/>
    </source>
</evidence>
<sequence>MSLLKTRPSLAMKICVGLSLIILLGLGSWQVDRLFWKQGLIEQRQAQSHMPPIAVPIDTVVEPEMAFRAAFAEGRYLNDQEKYLMARTQRGNIGFQLITPLEQKDGRIILINRGWVPAENRDPKTRPQSQIDGQVHVTGVLRLPKTKHWAQPENDPLANQWFYVDVDHMAEDTGADLASRYYLELDDTPVAGGLPMGGQAKVELPNNHLEYAITWYSLALSLIVIFVLYHRRPNDDKKDADTNSKAA</sequence>
<evidence type="ECO:0000256" key="3">
    <source>
        <dbReference type="ARBA" id="ARBA00022692"/>
    </source>
</evidence>
<evidence type="ECO:0000256" key="1">
    <source>
        <dbReference type="ARBA" id="ARBA00004370"/>
    </source>
</evidence>
<evidence type="ECO:0000256" key="6">
    <source>
        <dbReference type="RuleBase" id="RU363076"/>
    </source>
</evidence>
<organism evidence="7 8">
    <name type="scientific">Thalassospira profundimaris</name>
    <dbReference type="NCBI Taxonomy" id="502049"/>
    <lineage>
        <taxon>Bacteria</taxon>
        <taxon>Pseudomonadati</taxon>
        <taxon>Pseudomonadota</taxon>
        <taxon>Alphaproteobacteria</taxon>
        <taxon>Rhodospirillales</taxon>
        <taxon>Thalassospiraceae</taxon>
        <taxon>Thalassospira</taxon>
    </lineage>
</organism>